<evidence type="ECO:0000256" key="3">
    <source>
        <dbReference type="ARBA" id="ARBA00023163"/>
    </source>
</evidence>
<evidence type="ECO:0000259" key="4">
    <source>
        <dbReference type="PROSITE" id="PS50995"/>
    </source>
</evidence>
<dbReference type="Gene3D" id="1.10.10.10">
    <property type="entry name" value="Winged helix-like DNA-binding domain superfamily/Winged helix DNA-binding domain"/>
    <property type="match status" value="1"/>
</dbReference>
<feature type="domain" description="HTH marR-type" evidence="4">
    <location>
        <begin position="1"/>
        <end position="137"/>
    </location>
</feature>
<reference evidence="6" key="1">
    <citation type="submission" date="2016-10" db="EMBL/GenBank/DDBJ databases">
        <authorList>
            <person name="Varghese N."/>
            <person name="Submissions S."/>
        </authorList>
    </citation>
    <scope>NUCLEOTIDE SEQUENCE [LARGE SCALE GENOMIC DNA]</scope>
    <source>
        <strain evidence="6">DSM 17038</strain>
    </source>
</reference>
<evidence type="ECO:0000256" key="2">
    <source>
        <dbReference type="ARBA" id="ARBA00023125"/>
    </source>
</evidence>
<organism evidence="5 6">
    <name type="scientific">Desulfotruncus arcticus DSM 17038</name>
    <dbReference type="NCBI Taxonomy" id="1121424"/>
    <lineage>
        <taxon>Bacteria</taxon>
        <taxon>Bacillati</taxon>
        <taxon>Bacillota</taxon>
        <taxon>Clostridia</taxon>
        <taxon>Eubacteriales</taxon>
        <taxon>Desulfallaceae</taxon>
        <taxon>Desulfotruncus</taxon>
    </lineage>
</organism>
<dbReference type="GO" id="GO:0003677">
    <property type="term" value="F:DNA binding"/>
    <property type="evidence" value="ECO:0007669"/>
    <property type="project" value="UniProtKB-KW"/>
</dbReference>
<dbReference type="STRING" id="341036.SAMN05660649_04545"/>
<dbReference type="SMART" id="SM00347">
    <property type="entry name" value="HTH_MARR"/>
    <property type="match status" value="1"/>
</dbReference>
<dbReference type="PROSITE" id="PS50995">
    <property type="entry name" value="HTH_MARR_2"/>
    <property type="match status" value="1"/>
</dbReference>
<accession>A0A1I2YPZ7</accession>
<keyword evidence="3" id="KW-0804">Transcription</keyword>
<proteinExistence type="predicted"/>
<dbReference type="Proteomes" id="UP000199337">
    <property type="component" value="Unassembled WGS sequence"/>
</dbReference>
<dbReference type="GO" id="GO:0003700">
    <property type="term" value="F:DNA-binding transcription factor activity"/>
    <property type="evidence" value="ECO:0007669"/>
    <property type="project" value="InterPro"/>
</dbReference>
<keyword evidence="2 5" id="KW-0238">DNA-binding</keyword>
<keyword evidence="1" id="KW-0805">Transcription regulation</keyword>
<dbReference type="InterPro" id="IPR000835">
    <property type="entry name" value="HTH_MarR-typ"/>
</dbReference>
<keyword evidence="6" id="KW-1185">Reference proteome</keyword>
<dbReference type="RefSeq" id="WP_092474719.1">
    <property type="nucleotide sequence ID" value="NZ_FOOX01000022.1"/>
</dbReference>
<evidence type="ECO:0000313" key="6">
    <source>
        <dbReference type="Proteomes" id="UP000199337"/>
    </source>
</evidence>
<dbReference type="PRINTS" id="PR00598">
    <property type="entry name" value="HTHMARR"/>
</dbReference>
<dbReference type="InterPro" id="IPR036390">
    <property type="entry name" value="WH_DNA-bd_sf"/>
</dbReference>
<gene>
    <name evidence="5" type="ORF">SAMN05660649_04545</name>
</gene>
<evidence type="ECO:0000313" key="5">
    <source>
        <dbReference type="EMBL" id="SFH27575.1"/>
    </source>
</evidence>
<sequence>MSNHHESVGKWISTIHRYSMIYKSRNVIQYGVGAGQWEFLNVLYQKDGISQDELAHKLNMDKTTTTRAVQKLESLGFVRRQSSEEDRRINLLFLTKMSLGIKTQFQSAMQQWTEILVQGFSEDERDLLLNMLKKISKNAVDYISDMERNV</sequence>
<dbReference type="Pfam" id="PF01047">
    <property type="entry name" value="MarR"/>
    <property type="match status" value="1"/>
</dbReference>
<dbReference type="AlphaFoldDB" id="A0A1I2YPZ7"/>
<name>A0A1I2YPZ7_9FIRM</name>
<dbReference type="PANTHER" id="PTHR42756:SF1">
    <property type="entry name" value="TRANSCRIPTIONAL REPRESSOR OF EMRAB OPERON"/>
    <property type="match status" value="1"/>
</dbReference>
<dbReference type="InterPro" id="IPR036388">
    <property type="entry name" value="WH-like_DNA-bd_sf"/>
</dbReference>
<dbReference type="SUPFAM" id="SSF46785">
    <property type="entry name" value="Winged helix' DNA-binding domain"/>
    <property type="match status" value="1"/>
</dbReference>
<protein>
    <submittedName>
        <fullName evidence="5">DNA-binding transcriptional regulator, MarR family</fullName>
    </submittedName>
</protein>
<dbReference type="EMBL" id="FOOX01000022">
    <property type="protein sequence ID" value="SFH27575.1"/>
    <property type="molecule type" value="Genomic_DNA"/>
</dbReference>
<dbReference type="OrthoDB" id="6462103at2"/>
<dbReference type="PANTHER" id="PTHR42756">
    <property type="entry name" value="TRANSCRIPTIONAL REGULATOR, MARR"/>
    <property type="match status" value="1"/>
</dbReference>
<evidence type="ECO:0000256" key="1">
    <source>
        <dbReference type="ARBA" id="ARBA00023015"/>
    </source>
</evidence>